<evidence type="ECO:0000256" key="4">
    <source>
        <dbReference type="SAM" id="MobiDB-lite"/>
    </source>
</evidence>
<feature type="compositionally biased region" description="Basic and acidic residues" evidence="4">
    <location>
        <begin position="370"/>
        <end position="382"/>
    </location>
</feature>
<dbReference type="InterPro" id="IPR024146">
    <property type="entry name" value="Claspin"/>
</dbReference>
<gene>
    <name evidence="5" type="ORF">CVLEPA_LOCUS13596</name>
</gene>
<feature type="compositionally biased region" description="Polar residues" evidence="4">
    <location>
        <begin position="48"/>
        <end position="60"/>
    </location>
</feature>
<feature type="compositionally biased region" description="Basic and acidic residues" evidence="4">
    <location>
        <begin position="421"/>
        <end position="435"/>
    </location>
</feature>
<comment type="caution">
    <text evidence="5">The sequence shown here is derived from an EMBL/GenBank/DDBJ whole genome shotgun (WGS) entry which is preliminary data.</text>
</comment>
<dbReference type="PANTHER" id="PTHR14396:SF10">
    <property type="entry name" value="CLASPIN"/>
    <property type="match status" value="1"/>
</dbReference>
<feature type="compositionally biased region" description="Acidic residues" evidence="4">
    <location>
        <begin position="546"/>
        <end position="569"/>
    </location>
</feature>
<proteinExistence type="predicted"/>
<evidence type="ECO:0000256" key="2">
    <source>
        <dbReference type="ARBA" id="ARBA00022553"/>
    </source>
</evidence>
<feature type="compositionally biased region" description="Polar residues" evidence="4">
    <location>
        <begin position="613"/>
        <end position="627"/>
    </location>
</feature>
<organism evidence="5 6">
    <name type="scientific">Clavelina lepadiformis</name>
    <name type="common">Light-bulb sea squirt</name>
    <name type="synonym">Ascidia lepadiformis</name>
    <dbReference type="NCBI Taxonomy" id="159417"/>
    <lineage>
        <taxon>Eukaryota</taxon>
        <taxon>Metazoa</taxon>
        <taxon>Chordata</taxon>
        <taxon>Tunicata</taxon>
        <taxon>Ascidiacea</taxon>
        <taxon>Aplousobranchia</taxon>
        <taxon>Clavelinidae</taxon>
        <taxon>Clavelina</taxon>
    </lineage>
</organism>
<feature type="compositionally biased region" description="Basic and acidic residues" evidence="4">
    <location>
        <begin position="570"/>
        <end position="583"/>
    </location>
</feature>
<feature type="compositionally biased region" description="Acidic residues" evidence="4">
    <location>
        <begin position="840"/>
        <end position="854"/>
    </location>
</feature>
<feature type="region of interest" description="Disordered" evidence="4">
    <location>
        <begin position="93"/>
        <end position="291"/>
    </location>
</feature>
<evidence type="ECO:0000256" key="3">
    <source>
        <dbReference type="ARBA" id="ARBA00023242"/>
    </source>
</evidence>
<evidence type="ECO:0000313" key="6">
    <source>
        <dbReference type="Proteomes" id="UP001642483"/>
    </source>
</evidence>
<evidence type="ECO:0008006" key="7">
    <source>
        <dbReference type="Google" id="ProtNLM"/>
    </source>
</evidence>
<evidence type="ECO:0000256" key="1">
    <source>
        <dbReference type="ARBA" id="ARBA00004123"/>
    </source>
</evidence>
<dbReference type="PANTHER" id="PTHR14396">
    <property type="entry name" value="CLASPIN"/>
    <property type="match status" value="1"/>
</dbReference>
<feature type="compositionally biased region" description="Basic and acidic residues" evidence="4">
    <location>
        <begin position="106"/>
        <end position="123"/>
    </location>
</feature>
<feature type="compositionally biased region" description="Basic and acidic residues" evidence="4">
    <location>
        <begin position="197"/>
        <end position="206"/>
    </location>
</feature>
<feature type="region of interest" description="Disordered" evidence="4">
    <location>
        <begin position="1074"/>
        <end position="1106"/>
    </location>
</feature>
<feature type="region of interest" description="Disordered" evidence="4">
    <location>
        <begin position="840"/>
        <end position="867"/>
    </location>
</feature>
<feature type="region of interest" description="Disordered" evidence="4">
    <location>
        <begin position="527"/>
        <end position="627"/>
    </location>
</feature>
<dbReference type="EMBL" id="CAWYQH010000096">
    <property type="protein sequence ID" value="CAK8682825.1"/>
    <property type="molecule type" value="Genomic_DNA"/>
</dbReference>
<feature type="region of interest" description="Disordered" evidence="4">
    <location>
        <begin position="1000"/>
        <end position="1026"/>
    </location>
</feature>
<sequence length="1106" mass="125164">MTLFVDDADHHMESASTTESPTAKKKTKRITRFEESSDDSDHDEGISQDINYSTKGKSPTICPQFSDFESDDDIRGNKVTKSIEKKLRKRLARIAESSDESDDESDFAKTKVLKEEKSKNILHDDEDVINKQHQITSSANGLNVLKPKNPETKALVSSVESSSSSSDDEDLNVPCDKQHSFGIVPTCSNHSDVNDDSTDKKSKIQSESEGNDSDSDSAISESESSDDDSPPLRIFRNKDSAAINSRGYDSGNDLSSEEERDGNEYSTNLPRVNKPRRRPGPSNLEIKSETQRLIRESNLNLPYYVPETKKLSQFLKRPIGFQETLPVCEHKETPTEPSSDEVKLPNIQQSDDLSQEELRDSGIGLNEANTLEKNEDTPNKDEPEAEAFATPAQRKKAKLLASHGITLPTLNAQKAKISPRQRKDFVDLDENEKAETPNTGVSKFMERFLKHSSAQKSASSKKKKVQFNIVRKEERVDGTGVDLVSDVITATEESKEETDDFSGTPSQKYQSFRQKLAEKMKQRRLIERKKREELYQLDNEEIGKVEEEEEELDDDWSDIDSEEEGYEESEEKKVKDLSKNHIIDDEEEEESKGTGNDLEEDDDATQPVPPEATLSNGSTMSKTSQATAKSDILFPHLSSEGSLLLFDDTIKKPNSSNDDDHTYDPLYGSMIPPNQPEISDISDSSKPCKLSYDDDSYFCSERSTNISTNESQSRTDCDSQFLDSDGFIKEPKTSKSLTSLLPVDAEDDNANDCNMSQLLELCSGKFQESGISQTESFSEIAAIDESFGFQIEPAKFISAEPTNFSDEENISDPEDAGITIIRRKKDVTQRMMRNFLEEEAELSGDDVGSDDDCEGNEKDNYYEEEENDEILPREEVMQRQVNKVHLKQLLDEDQRDIELLQEAFVEEAIELKRNRKFKWKNIDNNFTQDNFLSDDDENDSNHDNESREQELRENGESQWRMLRLEREEFLNSKTSDQVIEDDSDSRLLQMGKAVIKRPRVLSEINEDPKGTKTPTLSRSNSLTTSKLPSRNSFLCRKPEILEKFANYKEATVLKGAINSDRMVFKALSPSNKIKHQKARKAPKCLQSSKRPRIDEDSNSVFDLFDS</sequence>
<feature type="region of interest" description="Disordered" evidence="4">
    <location>
        <begin position="490"/>
        <end position="515"/>
    </location>
</feature>
<reference evidence="5 6" key="1">
    <citation type="submission" date="2024-02" db="EMBL/GenBank/DDBJ databases">
        <authorList>
            <person name="Daric V."/>
            <person name="Darras S."/>
        </authorList>
    </citation>
    <scope>NUCLEOTIDE SEQUENCE [LARGE SCALE GENOMIC DNA]</scope>
</reference>
<dbReference type="Proteomes" id="UP001642483">
    <property type="component" value="Unassembled WGS sequence"/>
</dbReference>
<feature type="compositionally biased region" description="Low complexity" evidence="4">
    <location>
        <begin position="156"/>
        <end position="165"/>
    </location>
</feature>
<feature type="region of interest" description="Disordered" evidence="4">
    <location>
        <begin position="928"/>
        <end position="957"/>
    </location>
</feature>
<feature type="compositionally biased region" description="Polar residues" evidence="4">
    <location>
        <begin position="501"/>
        <end position="513"/>
    </location>
</feature>
<comment type="subcellular location">
    <subcellularLocation>
        <location evidence="1">Nucleus</location>
    </subcellularLocation>
</comment>
<feature type="region of interest" description="Disordered" evidence="4">
    <location>
        <begin position="323"/>
        <end position="395"/>
    </location>
</feature>
<feature type="region of interest" description="Disordered" evidence="4">
    <location>
        <begin position="649"/>
        <end position="686"/>
    </location>
</feature>
<keyword evidence="6" id="KW-1185">Reference proteome</keyword>
<feature type="region of interest" description="Disordered" evidence="4">
    <location>
        <begin position="1"/>
        <end position="60"/>
    </location>
</feature>
<feature type="compositionally biased region" description="Basic and acidic residues" evidence="4">
    <location>
        <begin position="939"/>
        <end position="955"/>
    </location>
</feature>
<protein>
    <recommendedName>
        <fullName evidence="7">Claspin</fullName>
    </recommendedName>
</protein>
<keyword evidence="2" id="KW-0597">Phosphoprotein</keyword>
<feature type="compositionally biased region" description="Polar residues" evidence="4">
    <location>
        <begin position="1012"/>
        <end position="1026"/>
    </location>
</feature>
<feature type="region of interest" description="Disordered" evidence="4">
    <location>
        <begin position="411"/>
        <end position="440"/>
    </location>
</feature>
<evidence type="ECO:0000313" key="5">
    <source>
        <dbReference type="EMBL" id="CAK8682825.1"/>
    </source>
</evidence>
<name>A0ABP0FUK9_CLALP</name>
<feature type="compositionally biased region" description="Polar residues" evidence="4">
    <location>
        <begin position="131"/>
        <end position="141"/>
    </location>
</feature>
<accession>A0ABP0FUK9</accession>
<keyword evidence="3" id="KW-0539">Nucleus</keyword>